<dbReference type="GO" id="GO:0006412">
    <property type="term" value="P:translation"/>
    <property type="evidence" value="ECO:0007669"/>
    <property type="project" value="UniProtKB-UniRule"/>
</dbReference>
<dbReference type="Gene3D" id="3.10.20.10">
    <property type="match status" value="1"/>
</dbReference>
<feature type="domain" description="Large ribosomal subunit protein eL20" evidence="4">
    <location>
        <begin position="3"/>
        <end position="58"/>
    </location>
</feature>
<dbReference type="AlphaFoldDB" id="A0A0F7FIS6"/>
<dbReference type="PATRIC" id="fig|1550241.5.peg.1636"/>
<dbReference type="HAMAP" id="MF_00273">
    <property type="entry name" value="Ribosomal_eL20"/>
    <property type="match status" value="1"/>
</dbReference>
<dbReference type="HOGENOM" id="CLU_177460_0_1_2"/>
<sequence length="84" mass="9677">MAVRTFEVTGEMKLRLGERRKFRIYLRGLGEKDVLEKLYSLLGSRHKVTRNHVKITGIREVSPDDVEDVYVKALAATDRVVLYA</sequence>
<proteinExistence type="inferred from homology"/>
<keyword evidence="3" id="KW-0694">RNA-binding</keyword>
<dbReference type="InterPro" id="IPR028877">
    <property type="entry name" value="Ribosomal_eL20"/>
</dbReference>
<dbReference type="STRING" id="1550241.MA03_07880"/>
<dbReference type="GeneID" id="25402141"/>
<evidence type="ECO:0000313" key="5">
    <source>
        <dbReference type="EMBL" id="AKG39167.1"/>
    </source>
</evidence>
<dbReference type="GO" id="GO:0005840">
    <property type="term" value="C:ribosome"/>
    <property type="evidence" value="ECO:0007669"/>
    <property type="project" value="UniProtKB-KW"/>
</dbReference>
<dbReference type="Pfam" id="PF01775">
    <property type="entry name" value="Ribosomal_L18A"/>
    <property type="match status" value="1"/>
</dbReference>
<evidence type="ECO:0000259" key="4">
    <source>
        <dbReference type="Pfam" id="PF01775"/>
    </source>
</evidence>
<reference evidence="5 6" key="1">
    <citation type="journal article" date="2015" name="Stand. Genomic Sci.">
        <title>Complete genome sequence of and proposal of Thermofilum uzonense sp. nov. a novel hyperthermophilic crenarchaeon and emended description of the genus Thermofilum.</title>
        <authorList>
            <person name="Toshchakov S.V."/>
            <person name="Korzhenkov A.A."/>
            <person name="Samarov N.I."/>
            <person name="Mazunin I.O."/>
            <person name="Mozhey O.I."/>
            <person name="Shmyr I.S."/>
            <person name="Derbikova K.S."/>
            <person name="Taranov E.A."/>
            <person name="Dominova I.N."/>
            <person name="Bonch-Osmolovskaya E.A."/>
            <person name="Patrushev M.V."/>
            <person name="Podosokorskaya O.A."/>
            <person name="Kublanov I.V."/>
        </authorList>
    </citation>
    <scope>NUCLEOTIDE SEQUENCE [LARGE SCALE GENOMIC DNA]</scope>
    <source>
        <strain evidence="5 6">1807-2</strain>
    </source>
</reference>
<name>A0A0F7FIS6_9CREN</name>
<dbReference type="KEGG" id="thf:MA03_07880"/>
<comment type="subunit">
    <text evidence="3">Part of the 50S ribosomal subunit. Binds 23S rRNA.</text>
</comment>
<dbReference type="GO" id="GO:0070180">
    <property type="term" value="F:large ribosomal subunit rRNA binding"/>
    <property type="evidence" value="ECO:0007669"/>
    <property type="project" value="UniProtKB-UniRule"/>
</dbReference>
<dbReference type="OrthoDB" id="191241at2157"/>
<keyword evidence="6" id="KW-1185">Reference proteome</keyword>
<keyword evidence="2 3" id="KW-0687">Ribonucleoprotein</keyword>
<dbReference type="NCBIfam" id="NF001981">
    <property type="entry name" value="PRK00773.1-1"/>
    <property type="match status" value="1"/>
</dbReference>
<dbReference type="EMBL" id="CP009961">
    <property type="protein sequence ID" value="AKG39167.1"/>
    <property type="molecule type" value="Genomic_DNA"/>
</dbReference>
<gene>
    <name evidence="3" type="primary">rpl18a</name>
    <name evidence="3" type="synonym">rpl20e</name>
    <name evidence="3" type="synonym">rplX</name>
    <name evidence="5" type="ORF">MA03_07880</name>
</gene>
<evidence type="ECO:0000256" key="1">
    <source>
        <dbReference type="ARBA" id="ARBA00022980"/>
    </source>
</evidence>
<dbReference type="GO" id="GO:0003735">
    <property type="term" value="F:structural constituent of ribosome"/>
    <property type="evidence" value="ECO:0007669"/>
    <property type="project" value="InterPro"/>
</dbReference>
<evidence type="ECO:0000256" key="2">
    <source>
        <dbReference type="ARBA" id="ARBA00023274"/>
    </source>
</evidence>
<keyword evidence="1 3" id="KW-0689">Ribosomal protein</keyword>
<dbReference type="RefSeq" id="WP_052884720.1">
    <property type="nucleotide sequence ID" value="NZ_CP009961.1"/>
</dbReference>
<evidence type="ECO:0000256" key="3">
    <source>
        <dbReference type="HAMAP-Rule" id="MF_00273"/>
    </source>
</evidence>
<evidence type="ECO:0000313" key="6">
    <source>
        <dbReference type="Proteomes" id="UP000067434"/>
    </source>
</evidence>
<accession>A0A0F7FIS6</accession>
<organism evidence="5 6">
    <name type="scientific">Infirmifilum uzonense</name>
    <dbReference type="NCBI Taxonomy" id="1550241"/>
    <lineage>
        <taxon>Archaea</taxon>
        <taxon>Thermoproteota</taxon>
        <taxon>Thermoprotei</taxon>
        <taxon>Thermofilales</taxon>
        <taxon>Thermofilaceae</taxon>
        <taxon>Infirmifilum</taxon>
    </lineage>
</organism>
<dbReference type="SUPFAM" id="SSF160374">
    <property type="entry name" value="RplX-like"/>
    <property type="match status" value="1"/>
</dbReference>
<dbReference type="Proteomes" id="UP000067434">
    <property type="component" value="Chromosome"/>
</dbReference>
<dbReference type="GO" id="GO:1990904">
    <property type="term" value="C:ribonucleoprotein complex"/>
    <property type="evidence" value="ECO:0007669"/>
    <property type="project" value="UniProtKB-KW"/>
</dbReference>
<keyword evidence="3" id="KW-0699">rRNA-binding</keyword>
<protein>
    <recommendedName>
        <fullName evidence="3">Large ribosomal subunit protein eL20</fullName>
    </recommendedName>
</protein>
<dbReference type="InterPro" id="IPR023573">
    <property type="entry name" value="Ribosomal_eL20_dom"/>
</dbReference>
<comment type="similarity">
    <text evidence="3">Belongs to the eukaryotic ribosomal protein eL20 family.</text>
</comment>